<accession>A0A0C2SUV2</accession>
<dbReference type="EMBL" id="KN818232">
    <property type="protein sequence ID" value="KIL67205.1"/>
    <property type="molecule type" value="Genomic_DNA"/>
</dbReference>
<dbReference type="InParanoid" id="A0A0C2SUV2"/>
<dbReference type="InterPro" id="IPR029058">
    <property type="entry name" value="AB_hydrolase_fold"/>
</dbReference>
<dbReference type="PANTHER" id="PTHR43433">
    <property type="entry name" value="HYDROLASE, ALPHA/BETA FOLD FAMILY PROTEIN"/>
    <property type="match status" value="1"/>
</dbReference>
<dbReference type="HOGENOM" id="CLU_020336_20_1_1"/>
<feature type="domain" description="AB hydrolase-1" evidence="1">
    <location>
        <begin position="95"/>
        <end position="323"/>
    </location>
</feature>
<evidence type="ECO:0000259" key="1">
    <source>
        <dbReference type="Pfam" id="PF00561"/>
    </source>
</evidence>
<protein>
    <recommendedName>
        <fullName evidence="1">AB hydrolase-1 domain-containing protein</fullName>
    </recommendedName>
</protein>
<dbReference type="Gene3D" id="3.40.50.1820">
    <property type="entry name" value="alpha/beta hydrolase"/>
    <property type="match status" value="1"/>
</dbReference>
<dbReference type="Proteomes" id="UP000054549">
    <property type="component" value="Unassembled WGS sequence"/>
</dbReference>
<keyword evidence="3" id="KW-1185">Reference proteome</keyword>
<dbReference type="STRING" id="946122.A0A0C2SUV2"/>
<dbReference type="Pfam" id="PF00561">
    <property type="entry name" value="Abhydrolase_1"/>
    <property type="match status" value="1"/>
</dbReference>
<reference evidence="2 3" key="1">
    <citation type="submission" date="2014-04" db="EMBL/GenBank/DDBJ databases">
        <title>Evolutionary Origins and Diversification of the Mycorrhizal Mutualists.</title>
        <authorList>
            <consortium name="DOE Joint Genome Institute"/>
            <consortium name="Mycorrhizal Genomics Consortium"/>
            <person name="Kohler A."/>
            <person name="Kuo A."/>
            <person name="Nagy L.G."/>
            <person name="Floudas D."/>
            <person name="Copeland A."/>
            <person name="Barry K.W."/>
            <person name="Cichocki N."/>
            <person name="Veneault-Fourrey C."/>
            <person name="LaButti K."/>
            <person name="Lindquist E.A."/>
            <person name="Lipzen A."/>
            <person name="Lundell T."/>
            <person name="Morin E."/>
            <person name="Murat C."/>
            <person name="Riley R."/>
            <person name="Ohm R."/>
            <person name="Sun H."/>
            <person name="Tunlid A."/>
            <person name="Henrissat B."/>
            <person name="Grigoriev I.V."/>
            <person name="Hibbett D.S."/>
            <person name="Martin F."/>
        </authorList>
    </citation>
    <scope>NUCLEOTIDE SEQUENCE [LARGE SCALE GENOMIC DNA]</scope>
    <source>
        <strain evidence="2 3">Koide BX008</strain>
    </source>
</reference>
<dbReference type="AlphaFoldDB" id="A0A0C2SUV2"/>
<evidence type="ECO:0000313" key="2">
    <source>
        <dbReference type="EMBL" id="KIL67205.1"/>
    </source>
</evidence>
<organism evidence="2 3">
    <name type="scientific">Amanita muscaria (strain Koide BX008)</name>
    <dbReference type="NCBI Taxonomy" id="946122"/>
    <lineage>
        <taxon>Eukaryota</taxon>
        <taxon>Fungi</taxon>
        <taxon>Dikarya</taxon>
        <taxon>Basidiomycota</taxon>
        <taxon>Agaricomycotina</taxon>
        <taxon>Agaricomycetes</taxon>
        <taxon>Agaricomycetidae</taxon>
        <taxon>Agaricales</taxon>
        <taxon>Pluteineae</taxon>
        <taxon>Amanitaceae</taxon>
        <taxon>Amanita</taxon>
    </lineage>
</organism>
<name>A0A0C2SUV2_AMAMK</name>
<dbReference type="SUPFAM" id="SSF53474">
    <property type="entry name" value="alpha/beta-Hydrolases"/>
    <property type="match status" value="1"/>
</dbReference>
<evidence type="ECO:0000313" key="3">
    <source>
        <dbReference type="Proteomes" id="UP000054549"/>
    </source>
</evidence>
<gene>
    <name evidence="2" type="ORF">M378DRAFT_9463</name>
</gene>
<dbReference type="PANTHER" id="PTHR43433:SF5">
    <property type="entry name" value="AB HYDROLASE-1 DOMAIN-CONTAINING PROTEIN"/>
    <property type="match status" value="1"/>
</dbReference>
<dbReference type="InterPro" id="IPR000073">
    <property type="entry name" value="AB_hydrolase_1"/>
</dbReference>
<dbReference type="InterPro" id="IPR050471">
    <property type="entry name" value="AB_hydrolase"/>
</dbReference>
<dbReference type="OrthoDB" id="19657at2759"/>
<sequence length="361" mass="41111">MYSKFAHLEDFPSAFDAKTCVRRGLCPVTKMQPQGDEELESHTLYFEQHGRGKNRIVFIMGLNSSSFSWLYQVRHFGTSGSERREEEVSKDEEDEDVDQDGGYTVLVFDNRGVGNSSTPVGPYSTSAMAEDVVALLDYVGWTEDRNLHVVGVSLGGMIAQAYRIPNRITSLVLAVTTPGGYPWNNLPPLFGMASLAKFTFTPEVEKKAEIVLPMVYPLKWMKETAKDDPQGRTNFEIEVEEFVYRVSVTRKQQFMGHFSQMAAGLTHCVQPDRLRQISQSIPKVTIVTGDEDNLIRISNSHRLKEAMPEAELVQFEETGHGLHTQRKREFNRLIQRTIREGSERLAKGWSTEKEYDFDYDF</sequence>
<proteinExistence type="predicted"/>